<accession>A0A2S9QBI0</accession>
<dbReference type="Proteomes" id="UP000237682">
    <property type="component" value="Unassembled WGS sequence"/>
</dbReference>
<organism evidence="1 2">
    <name type="scientific">Labrys okinawensis</name>
    <dbReference type="NCBI Taxonomy" id="346911"/>
    <lineage>
        <taxon>Bacteria</taxon>
        <taxon>Pseudomonadati</taxon>
        <taxon>Pseudomonadota</taxon>
        <taxon>Alphaproteobacteria</taxon>
        <taxon>Hyphomicrobiales</taxon>
        <taxon>Xanthobacteraceae</taxon>
        <taxon>Labrys</taxon>
    </lineage>
</organism>
<sequence length="176" mass="19656">MPVIALILSAFMGWFVFWLIRFDGHEVIASYFSAAARQRRMQRARDAEAKAAVRSVTEARDGALALLIKLGSVDHAVLPAAERLIEDAARNVFGYGDKLVEHRTFAEYVARNTPSFSVLFRELAPLFDKQLAADERKDLIDLMHKVAEAAGGMTPTRREMLDEVQARLLPSKAARV</sequence>
<protein>
    <recommendedName>
        <fullName evidence="3">Co-chaperone DjlA N-terminal domain-containing protein</fullName>
    </recommendedName>
</protein>
<dbReference type="OrthoDB" id="8442344at2"/>
<name>A0A2S9QBI0_9HYPH</name>
<dbReference type="EMBL" id="PUEJ01000005">
    <property type="protein sequence ID" value="PRH86701.1"/>
    <property type="molecule type" value="Genomic_DNA"/>
</dbReference>
<comment type="caution">
    <text evidence="1">The sequence shown here is derived from an EMBL/GenBank/DDBJ whole genome shotgun (WGS) entry which is preliminary data.</text>
</comment>
<evidence type="ECO:0000313" key="2">
    <source>
        <dbReference type="Proteomes" id="UP000237682"/>
    </source>
</evidence>
<reference evidence="1 2" key="1">
    <citation type="submission" date="2018-02" db="EMBL/GenBank/DDBJ databases">
        <title>Whole genome sequencing of endophytic bacterium.</title>
        <authorList>
            <person name="Eedara R."/>
            <person name="Podile A.R."/>
        </authorList>
    </citation>
    <scope>NUCLEOTIDE SEQUENCE [LARGE SCALE GENOMIC DNA]</scope>
    <source>
        <strain evidence="1 2">RP1T</strain>
    </source>
</reference>
<evidence type="ECO:0000313" key="1">
    <source>
        <dbReference type="EMBL" id="PRH86701.1"/>
    </source>
</evidence>
<dbReference type="RefSeq" id="WP_105862932.1">
    <property type="nucleotide sequence ID" value="NZ_PUEJ01000005.1"/>
</dbReference>
<dbReference type="AlphaFoldDB" id="A0A2S9QBI0"/>
<proteinExistence type="predicted"/>
<keyword evidence="2" id="KW-1185">Reference proteome</keyword>
<evidence type="ECO:0008006" key="3">
    <source>
        <dbReference type="Google" id="ProtNLM"/>
    </source>
</evidence>
<gene>
    <name evidence="1" type="ORF">C5L14_15440</name>
</gene>